<gene>
    <name evidence="2" type="ORF">P7K49_020734</name>
</gene>
<reference evidence="2 3" key="1">
    <citation type="submission" date="2023-05" db="EMBL/GenBank/DDBJ databases">
        <title>B98-5 Cell Line De Novo Hybrid Assembly: An Optical Mapping Approach.</title>
        <authorList>
            <person name="Kananen K."/>
            <person name="Auerbach J.A."/>
            <person name="Kautto E."/>
            <person name="Blachly J.S."/>
        </authorList>
    </citation>
    <scope>NUCLEOTIDE SEQUENCE [LARGE SCALE GENOMIC DNA]</scope>
    <source>
        <strain evidence="2">B95-8</strain>
        <tissue evidence="2">Cell line</tissue>
    </source>
</reference>
<protein>
    <submittedName>
        <fullName evidence="2">Uncharacterized protein</fullName>
    </submittedName>
</protein>
<dbReference type="EMBL" id="JASSZA010000009">
    <property type="protein sequence ID" value="KAK2103067.1"/>
    <property type="molecule type" value="Genomic_DNA"/>
</dbReference>
<name>A0ABQ9V146_SAGOE</name>
<dbReference type="Proteomes" id="UP001266305">
    <property type="component" value="Unassembled WGS sequence"/>
</dbReference>
<feature type="compositionally biased region" description="Polar residues" evidence="1">
    <location>
        <begin position="19"/>
        <end position="34"/>
    </location>
</feature>
<evidence type="ECO:0000313" key="3">
    <source>
        <dbReference type="Proteomes" id="UP001266305"/>
    </source>
</evidence>
<comment type="caution">
    <text evidence="2">The sequence shown here is derived from an EMBL/GenBank/DDBJ whole genome shotgun (WGS) entry which is preliminary data.</text>
</comment>
<accession>A0ABQ9V146</accession>
<feature type="region of interest" description="Disordered" evidence="1">
    <location>
        <begin position="54"/>
        <end position="84"/>
    </location>
</feature>
<evidence type="ECO:0000256" key="1">
    <source>
        <dbReference type="SAM" id="MobiDB-lite"/>
    </source>
</evidence>
<organism evidence="2 3">
    <name type="scientific">Saguinus oedipus</name>
    <name type="common">Cotton-top tamarin</name>
    <name type="synonym">Oedipomidas oedipus</name>
    <dbReference type="NCBI Taxonomy" id="9490"/>
    <lineage>
        <taxon>Eukaryota</taxon>
        <taxon>Metazoa</taxon>
        <taxon>Chordata</taxon>
        <taxon>Craniata</taxon>
        <taxon>Vertebrata</taxon>
        <taxon>Euteleostomi</taxon>
        <taxon>Mammalia</taxon>
        <taxon>Eutheria</taxon>
        <taxon>Euarchontoglires</taxon>
        <taxon>Primates</taxon>
        <taxon>Haplorrhini</taxon>
        <taxon>Platyrrhini</taxon>
        <taxon>Cebidae</taxon>
        <taxon>Callitrichinae</taxon>
        <taxon>Saguinus</taxon>
    </lineage>
</organism>
<proteinExistence type="predicted"/>
<evidence type="ECO:0000313" key="2">
    <source>
        <dbReference type="EMBL" id="KAK2103067.1"/>
    </source>
</evidence>
<feature type="non-terminal residue" evidence="2">
    <location>
        <position position="84"/>
    </location>
</feature>
<sequence>MGSRRAARGFAATPVSGDRVTTTGDECSPRNTALTAGAEQRKPLRCRTGIASSRVEGENYNSQRPVRGVIPTLQGSDQGPPGGG</sequence>
<feature type="region of interest" description="Disordered" evidence="1">
    <location>
        <begin position="1"/>
        <end position="40"/>
    </location>
</feature>
<keyword evidence="3" id="KW-1185">Reference proteome</keyword>